<evidence type="ECO:0000259" key="1">
    <source>
        <dbReference type="Pfam" id="PF07969"/>
    </source>
</evidence>
<sequence length="569" mass="62299">MLHGRRQQIFPDLGAVQGVTMSQTSMLSGVDRDDPLRVYRGGRVWVRRGVMTSAVAVRGAVVAALGRTAEGLVDEADEVVDLRSGLLLPAFGDGHCHPIFGGLEAQGPDVAHATSVSRIQHALRDWADSHPGGDWIFAASYDPALVEGGSFDARWIDEVVPDRPVWLRAHDYHTAWCNTKALALAGITADTPDPPLGRIDRREDGSPKGTLREWGAVDLLLKVAPEPSREALDRALRTACEEQNGCGVTWMQDAWVDGGMHLPYCDLLSRGELSVRSNLAFRADSRYWRGQFDGFRRARQEVRDAGDAGLLDARTVKFFADGVIESGTGAMLDPYVDAGGGRGMEVWDHDELARAVTVADSLGFQVHIHAIGDRAVRNALDAIEAATLNNPGWDRRPVITHVQLVDSVDVERFADLGVIANIESFWIQRDPVMVRLTEPRLGEARSRRQYALADLREAGVMLSHGSDWPISSNNPVQAIGRAVTRKTDRGLPQGGWIPEERITVEDAIDMATRGSAVQGFTEGFRGTLDVGRHADMVLLERDITSIPPEDIARTPVLGTWLDGSNVFRR</sequence>
<dbReference type="InterPro" id="IPR033932">
    <property type="entry name" value="YtcJ-like"/>
</dbReference>
<dbReference type="EC" id="3.5.1.91" evidence="2"/>
<dbReference type="Pfam" id="PF07969">
    <property type="entry name" value="Amidohydro_3"/>
    <property type="match status" value="1"/>
</dbReference>
<protein>
    <submittedName>
        <fullName evidence="2">Amidohydrolase 3</fullName>
        <ecNumber evidence="2">3.5.1.91</ecNumber>
    </submittedName>
</protein>
<dbReference type="Proteomes" id="UP000029014">
    <property type="component" value="Unassembled WGS sequence"/>
</dbReference>
<dbReference type="Gene3D" id="3.10.310.70">
    <property type="match status" value="1"/>
</dbReference>
<dbReference type="CDD" id="cd01300">
    <property type="entry name" value="YtcJ_like"/>
    <property type="match status" value="1"/>
</dbReference>
<dbReference type="PANTHER" id="PTHR22642">
    <property type="entry name" value="IMIDAZOLONEPROPIONASE"/>
    <property type="match status" value="1"/>
</dbReference>
<dbReference type="STRING" id="1693.BMIN_0107"/>
<dbReference type="InterPro" id="IPR013108">
    <property type="entry name" value="Amidohydro_3"/>
</dbReference>
<dbReference type="SUPFAM" id="SSF51338">
    <property type="entry name" value="Composite domain of metallo-dependent hydrolases"/>
    <property type="match status" value="1"/>
</dbReference>
<dbReference type="AlphaFoldDB" id="A0A087BMG6"/>
<keyword evidence="3" id="KW-1185">Reference proteome</keyword>
<dbReference type="InterPro" id="IPR011059">
    <property type="entry name" value="Metal-dep_hydrolase_composite"/>
</dbReference>
<dbReference type="Gene3D" id="3.20.20.140">
    <property type="entry name" value="Metal-dependent hydrolases"/>
    <property type="match status" value="1"/>
</dbReference>
<dbReference type="GO" id="GO:0016810">
    <property type="term" value="F:hydrolase activity, acting on carbon-nitrogen (but not peptide) bonds"/>
    <property type="evidence" value="ECO:0007669"/>
    <property type="project" value="InterPro"/>
</dbReference>
<dbReference type="Gene3D" id="2.30.40.10">
    <property type="entry name" value="Urease, subunit C, domain 1"/>
    <property type="match status" value="1"/>
</dbReference>
<dbReference type="EMBL" id="JGZD01000009">
    <property type="protein sequence ID" value="KFI72216.1"/>
    <property type="molecule type" value="Genomic_DNA"/>
</dbReference>
<feature type="domain" description="Amidohydrolase 3" evidence="1">
    <location>
        <begin position="78"/>
        <end position="566"/>
    </location>
</feature>
<evidence type="ECO:0000313" key="3">
    <source>
        <dbReference type="Proteomes" id="UP000029014"/>
    </source>
</evidence>
<proteinExistence type="predicted"/>
<accession>A0A087BMG6</accession>
<organism evidence="2 3">
    <name type="scientific">Bifidobacterium minimum</name>
    <dbReference type="NCBI Taxonomy" id="1693"/>
    <lineage>
        <taxon>Bacteria</taxon>
        <taxon>Bacillati</taxon>
        <taxon>Actinomycetota</taxon>
        <taxon>Actinomycetes</taxon>
        <taxon>Bifidobacteriales</taxon>
        <taxon>Bifidobacteriaceae</taxon>
        <taxon>Bifidobacterium</taxon>
    </lineage>
</organism>
<dbReference type="InterPro" id="IPR032466">
    <property type="entry name" value="Metal_Hydrolase"/>
</dbReference>
<dbReference type="SUPFAM" id="SSF51556">
    <property type="entry name" value="Metallo-dependent hydrolases"/>
    <property type="match status" value="1"/>
</dbReference>
<comment type="caution">
    <text evidence="2">The sequence shown here is derived from an EMBL/GenBank/DDBJ whole genome shotgun (WGS) entry which is preliminary data.</text>
</comment>
<evidence type="ECO:0000313" key="2">
    <source>
        <dbReference type="EMBL" id="KFI72216.1"/>
    </source>
</evidence>
<keyword evidence="2" id="KW-0378">Hydrolase</keyword>
<dbReference type="eggNOG" id="COG1574">
    <property type="taxonomic scope" value="Bacteria"/>
</dbReference>
<name>A0A087BMG6_9BIFI</name>
<dbReference type="PANTHER" id="PTHR22642:SF2">
    <property type="entry name" value="PROTEIN LONG AFTER FAR-RED 3"/>
    <property type="match status" value="1"/>
</dbReference>
<reference evidence="2 3" key="1">
    <citation type="submission" date="2014-03" db="EMBL/GenBank/DDBJ databases">
        <title>Genomics of Bifidobacteria.</title>
        <authorList>
            <person name="Ventura M."/>
            <person name="Milani C."/>
            <person name="Lugli G.A."/>
        </authorList>
    </citation>
    <scope>NUCLEOTIDE SEQUENCE [LARGE SCALE GENOMIC DNA]</scope>
    <source>
        <strain evidence="2 3">LMG 11592</strain>
    </source>
</reference>
<gene>
    <name evidence="2" type="ORF">BMIN_0107</name>
</gene>